<organism evidence="1 2">
    <name type="scientific">Trichonephila clavipes</name>
    <name type="common">Golden silk orbweaver</name>
    <name type="synonym">Nephila clavipes</name>
    <dbReference type="NCBI Taxonomy" id="2585209"/>
    <lineage>
        <taxon>Eukaryota</taxon>
        <taxon>Metazoa</taxon>
        <taxon>Ecdysozoa</taxon>
        <taxon>Arthropoda</taxon>
        <taxon>Chelicerata</taxon>
        <taxon>Arachnida</taxon>
        <taxon>Araneae</taxon>
        <taxon>Araneomorphae</taxon>
        <taxon>Entelegynae</taxon>
        <taxon>Araneoidea</taxon>
        <taxon>Nephilidae</taxon>
        <taxon>Trichonephila</taxon>
    </lineage>
</organism>
<comment type="caution">
    <text evidence="1">The sequence shown here is derived from an EMBL/GenBank/DDBJ whole genome shotgun (WGS) entry which is preliminary data.</text>
</comment>
<evidence type="ECO:0000313" key="1">
    <source>
        <dbReference type="EMBL" id="GFY34709.1"/>
    </source>
</evidence>
<dbReference type="Proteomes" id="UP000887159">
    <property type="component" value="Unassembled WGS sequence"/>
</dbReference>
<accession>A0A8X6WI22</accession>
<dbReference type="EMBL" id="BMAU01021427">
    <property type="protein sequence ID" value="GFY34709.1"/>
    <property type="molecule type" value="Genomic_DNA"/>
</dbReference>
<dbReference type="AlphaFoldDB" id="A0A8X6WI22"/>
<evidence type="ECO:0000313" key="2">
    <source>
        <dbReference type="Proteomes" id="UP000887159"/>
    </source>
</evidence>
<sequence length="105" mass="11895">MNEVKWIKRRIFHHLKRAYCSCTYSRSIGFEGSISLGSQKQSHQRFLKVGIRTHSPSPEDVAAVRAQFSKSVIGGVGIVRQNRDSTVLQLTQIVSRGLGRTMHRE</sequence>
<gene>
    <name evidence="1" type="ORF">TNCV_4701901</name>
</gene>
<protein>
    <submittedName>
        <fullName evidence="1">Uncharacterized protein</fullName>
    </submittedName>
</protein>
<keyword evidence="2" id="KW-1185">Reference proteome</keyword>
<name>A0A8X6WI22_TRICX</name>
<proteinExistence type="predicted"/>
<reference evidence="1" key="1">
    <citation type="submission" date="2020-08" db="EMBL/GenBank/DDBJ databases">
        <title>Multicomponent nature underlies the extraordinary mechanical properties of spider dragline silk.</title>
        <authorList>
            <person name="Kono N."/>
            <person name="Nakamura H."/>
            <person name="Mori M."/>
            <person name="Yoshida Y."/>
            <person name="Ohtoshi R."/>
            <person name="Malay A.D."/>
            <person name="Moran D.A.P."/>
            <person name="Tomita M."/>
            <person name="Numata K."/>
            <person name="Arakawa K."/>
        </authorList>
    </citation>
    <scope>NUCLEOTIDE SEQUENCE</scope>
</reference>